<dbReference type="EMBL" id="CAJMXA010000513">
    <property type="protein sequence ID" value="CAE6433963.1"/>
    <property type="molecule type" value="Genomic_DNA"/>
</dbReference>
<evidence type="ECO:0000313" key="4">
    <source>
        <dbReference type="EMBL" id="CAE6433963.1"/>
    </source>
</evidence>
<dbReference type="AlphaFoldDB" id="A0A8H2XRX8"/>
<feature type="region of interest" description="Disordered" evidence="1">
    <location>
        <begin position="291"/>
        <end position="317"/>
    </location>
</feature>
<name>A0A8H2XRX8_9AGAM</name>
<keyword evidence="2" id="KW-0472">Membrane</keyword>
<feature type="transmembrane region" description="Helical" evidence="2">
    <location>
        <begin position="92"/>
        <end position="116"/>
    </location>
</feature>
<feature type="transmembrane region" description="Helical" evidence="2">
    <location>
        <begin position="174"/>
        <end position="195"/>
    </location>
</feature>
<organism evidence="4 5">
    <name type="scientific">Rhizoctonia solani</name>
    <dbReference type="NCBI Taxonomy" id="456999"/>
    <lineage>
        <taxon>Eukaryota</taxon>
        <taxon>Fungi</taxon>
        <taxon>Dikarya</taxon>
        <taxon>Basidiomycota</taxon>
        <taxon>Agaricomycotina</taxon>
        <taxon>Agaricomycetes</taxon>
        <taxon>Cantharellales</taxon>
        <taxon>Ceratobasidiaceae</taxon>
        <taxon>Rhizoctonia</taxon>
    </lineage>
</organism>
<reference evidence="4" key="1">
    <citation type="submission" date="2021-01" db="EMBL/GenBank/DDBJ databases">
        <authorList>
            <person name="Kaushik A."/>
        </authorList>
    </citation>
    <scope>NUCLEOTIDE SEQUENCE</scope>
    <source>
        <strain evidence="4">AG6-10EEA</strain>
    </source>
</reference>
<sequence length="330" mass="36441">MSLVSALLDLFLDAYDNVEVAKKVALASATFFVYDMLITLEAEIRYVWSAKWGYGRVAFHFNRIWTIAVLSVYLPMIFGYDVSIPLACHGVIMFYGYGVVLLVFNTSIVMSLRAWILYDRNPLVFAGLALCCVGGAATCLTILHLDMARATLITNPVPSLITGCLTILPRRITLVPYIIGLSLDTTIFLATWYRTWTLNRTGIRLPLIRCLMRDGLFYYVFNCASLFISIGLGINSDINNIAVGSGYIIAIHSTLCTRILLSLRVFNAERNGLVVTGSTGKLGSSTLQDAQWGAPTGDGGYRSVDGRKATGDHDYERQGLPMELKELSRS</sequence>
<evidence type="ECO:0000256" key="2">
    <source>
        <dbReference type="SAM" id="Phobius"/>
    </source>
</evidence>
<accession>A0A8H2XRX8</accession>
<dbReference type="Pfam" id="PF20151">
    <property type="entry name" value="DUF6533"/>
    <property type="match status" value="1"/>
</dbReference>
<proteinExistence type="predicted"/>
<dbReference type="Proteomes" id="UP000663853">
    <property type="component" value="Unassembled WGS sequence"/>
</dbReference>
<gene>
    <name evidence="4" type="ORF">RDB_LOCUS27486</name>
</gene>
<evidence type="ECO:0000259" key="3">
    <source>
        <dbReference type="Pfam" id="PF20151"/>
    </source>
</evidence>
<keyword evidence="2" id="KW-1133">Transmembrane helix</keyword>
<feature type="domain" description="DUF6533" evidence="3">
    <location>
        <begin position="24"/>
        <end position="68"/>
    </location>
</feature>
<dbReference type="InterPro" id="IPR045340">
    <property type="entry name" value="DUF6533"/>
</dbReference>
<feature type="compositionally biased region" description="Basic and acidic residues" evidence="1">
    <location>
        <begin position="304"/>
        <end position="317"/>
    </location>
</feature>
<evidence type="ECO:0000313" key="5">
    <source>
        <dbReference type="Proteomes" id="UP000663853"/>
    </source>
</evidence>
<evidence type="ECO:0000256" key="1">
    <source>
        <dbReference type="SAM" id="MobiDB-lite"/>
    </source>
</evidence>
<feature type="transmembrane region" description="Helical" evidence="2">
    <location>
        <begin position="123"/>
        <end position="145"/>
    </location>
</feature>
<feature type="transmembrane region" description="Helical" evidence="2">
    <location>
        <begin position="61"/>
        <end position="80"/>
    </location>
</feature>
<feature type="transmembrane region" description="Helical" evidence="2">
    <location>
        <begin position="216"/>
        <end position="235"/>
    </location>
</feature>
<feature type="transmembrane region" description="Helical" evidence="2">
    <location>
        <begin position="241"/>
        <end position="261"/>
    </location>
</feature>
<keyword evidence="2" id="KW-0812">Transmembrane</keyword>
<feature type="transmembrane region" description="Helical" evidence="2">
    <location>
        <begin position="20"/>
        <end position="40"/>
    </location>
</feature>
<comment type="caution">
    <text evidence="4">The sequence shown here is derived from an EMBL/GenBank/DDBJ whole genome shotgun (WGS) entry which is preliminary data.</text>
</comment>
<protein>
    <recommendedName>
        <fullName evidence="3">DUF6533 domain-containing protein</fullName>
    </recommendedName>
</protein>